<keyword evidence="3" id="KW-1185">Reference proteome</keyword>
<protein>
    <submittedName>
        <fullName evidence="2">Acetyltransferase (GNAT) family protein</fullName>
    </submittedName>
</protein>
<dbReference type="GO" id="GO:0016740">
    <property type="term" value="F:transferase activity"/>
    <property type="evidence" value="ECO:0007669"/>
    <property type="project" value="UniProtKB-KW"/>
</dbReference>
<dbReference type="RefSeq" id="WP_170230738.1">
    <property type="nucleotide sequence ID" value="NZ_SMLY01000070.1"/>
</dbReference>
<accession>A0A562SMD1</accession>
<name>A0A562SMD1_9HYPH</name>
<gene>
    <name evidence="2" type="ORF">JM93_03778</name>
</gene>
<reference evidence="2 3" key="1">
    <citation type="submission" date="2019-07" db="EMBL/GenBank/DDBJ databases">
        <title>Genomic Encyclopedia of Archaeal and Bacterial Type Strains, Phase II (KMG-II): from individual species to whole genera.</title>
        <authorList>
            <person name="Goeker M."/>
        </authorList>
    </citation>
    <scope>NUCLEOTIDE SEQUENCE [LARGE SCALE GENOMIC DNA]</scope>
    <source>
        <strain evidence="2 3">ATCC BAA-252</strain>
    </source>
</reference>
<evidence type="ECO:0000313" key="2">
    <source>
        <dbReference type="EMBL" id="TWI81816.1"/>
    </source>
</evidence>
<organism evidence="2 3">
    <name type="scientific">Roseibium hamelinense</name>
    <dbReference type="NCBI Taxonomy" id="150831"/>
    <lineage>
        <taxon>Bacteria</taxon>
        <taxon>Pseudomonadati</taxon>
        <taxon>Pseudomonadota</taxon>
        <taxon>Alphaproteobacteria</taxon>
        <taxon>Hyphomicrobiales</taxon>
        <taxon>Stappiaceae</taxon>
        <taxon>Roseibium</taxon>
    </lineage>
</organism>
<feature type="domain" description="BioF2-like acetyltransferase" evidence="1">
    <location>
        <begin position="181"/>
        <end position="306"/>
    </location>
</feature>
<dbReference type="SUPFAM" id="SSF55729">
    <property type="entry name" value="Acyl-CoA N-acyltransferases (Nat)"/>
    <property type="match status" value="1"/>
</dbReference>
<dbReference type="Proteomes" id="UP000320593">
    <property type="component" value="Unassembled WGS sequence"/>
</dbReference>
<dbReference type="InterPro" id="IPR038740">
    <property type="entry name" value="BioF2-like_GNAT_dom"/>
</dbReference>
<evidence type="ECO:0000259" key="1">
    <source>
        <dbReference type="Pfam" id="PF13480"/>
    </source>
</evidence>
<dbReference type="InterPro" id="IPR016181">
    <property type="entry name" value="Acyl_CoA_acyltransferase"/>
</dbReference>
<proteinExistence type="predicted"/>
<sequence length="380" mass="41717">MLFPSHLTSGLTPLIIDPKDPGEHYAPWQELSKAAIDPNPFFGPEFLIPFLENMETPKVHLCVLKEAETGRWMMAAPVVRRRPGLAIPVTSLYATEYGPLGVPLMQSDAGPQTTDAFLQLAAEQGGMPVVAMPYMPVEGTSARILSQSDHWHLATSTPAERAAHDAGLLGEAQFASAFSGKRRKELPRLMRRLAEQGEVKLASVSGPQAVEQFEAFLELEEKGWKGKSGTALKSRPQTLTFARAMIATRATRDGVRIDTLQVGGEAIALLVILREGTKAFSWKIAYNEDFGKYSPGAQLALYALERNLNDPDLTDGADSLAVPGHTMIEPLWNGRIRTATMLFARSLPGRLLQAGAKADIVTEQRLRRYARKYLKRGKNT</sequence>
<evidence type="ECO:0000313" key="3">
    <source>
        <dbReference type="Proteomes" id="UP000320593"/>
    </source>
</evidence>
<dbReference type="Pfam" id="PF13480">
    <property type="entry name" value="Acetyltransf_6"/>
    <property type="match status" value="1"/>
</dbReference>
<keyword evidence="2" id="KW-0808">Transferase</keyword>
<dbReference type="AlphaFoldDB" id="A0A562SMD1"/>
<comment type="caution">
    <text evidence="2">The sequence shown here is derived from an EMBL/GenBank/DDBJ whole genome shotgun (WGS) entry which is preliminary data.</text>
</comment>
<dbReference type="EMBL" id="VLLF01000010">
    <property type="protein sequence ID" value="TWI81816.1"/>
    <property type="molecule type" value="Genomic_DNA"/>
</dbReference>